<sequence length="375" mass="42517">MVVLCNVTANASNASTSEIERNILTTSIFGFLSLTSLFGNGLLAVTFAKTASLRTPFNIYLFSLVLCNLAYLFNVAPLQIFFALYREPGQRWSYGEGICTWRVAGGYLCQGGTLGHHQLIALTRMWAVLFPNSYRLHHSQRTAWICVAAMWGYVMACTVPFVVLDTMYYRQPTLFGRCNSNVGAQPKYAIFILCTSILAVVSMWIAMCLVLHTKKQRRRFRIKFSLYPMKVFPTSTPTTKASPPQIPAPETHTQTTRPSNCIDYGTVLLTLVTLEVTICWTPFFLRSILAAFIPKISLHTAFQHYDFFRVFLYTCEPTLDPILLYLSSPLLREAVKHLLQRRPRLLTQNPRGELLGHCVRCQCIRPQPGLQGSWF</sequence>
<evidence type="ECO:0000256" key="2">
    <source>
        <dbReference type="ARBA" id="ARBA00022475"/>
    </source>
</evidence>
<dbReference type="PANTHER" id="PTHR24247">
    <property type="entry name" value="5-HYDROXYTRYPTAMINE RECEPTOR"/>
    <property type="match status" value="1"/>
</dbReference>
<evidence type="ECO:0000256" key="7">
    <source>
        <dbReference type="ARBA" id="ARBA00023170"/>
    </source>
</evidence>
<keyword evidence="2" id="KW-1003">Cell membrane</keyword>
<keyword evidence="13" id="KW-1185">Reference proteome</keyword>
<evidence type="ECO:0000256" key="9">
    <source>
        <dbReference type="SAM" id="MobiDB-lite"/>
    </source>
</evidence>
<feature type="transmembrane region" description="Helical" evidence="10">
    <location>
        <begin position="143"/>
        <end position="168"/>
    </location>
</feature>
<evidence type="ECO:0000259" key="11">
    <source>
        <dbReference type="PROSITE" id="PS50262"/>
    </source>
</evidence>
<accession>A0A1W0WQE1</accession>
<dbReference type="OrthoDB" id="5961208at2759"/>
<evidence type="ECO:0000256" key="8">
    <source>
        <dbReference type="ARBA" id="ARBA00023224"/>
    </source>
</evidence>
<evidence type="ECO:0000256" key="5">
    <source>
        <dbReference type="ARBA" id="ARBA00023040"/>
    </source>
</evidence>
<dbReference type="GO" id="GO:0004993">
    <property type="term" value="F:G protein-coupled serotonin receptor activity"/>
    <property type="evidence" value="ECO:0007669"/>
    <property type="project" value="TreeGrafter"/>
</dbReference>
<proteinExistence type="predicted"/>
<comment type="subcellular location">
    <subcellularLocation>
        <location evidence="1">Cell membrane</location>
        <topology evidence="1">Multi-pass membrane protein</topology>
    </subcellularLocation>
</comment>
<gene>
    <name evidence="12" type="ORF">BV898_08472</name>
</gene>
<feature type="region of interest" description="Disordered" evidence="9">
    <location>
        <begin position="235"/>
        <end position="257"/>
    </location>
</feature>
<evidence type="ECO:0000256" key="4">
    <source>
        <dbReference type="ARBA" id="ARBA00022989"/>
    </source>
</evidence>
<dbReference type="GO" id="GO:0007187">
    <property type="term" value="P:G protein-coupled receptor signaling pathway, coupled to cyclic nucleotide second messenger"/>
    <property type="evidence" value="ECO:0007669"/>
    <property type="project" value="TreeGrafter"/>
</dbReference>
<keyword evidence="4 10" id="KW-1133">Transmembrane helix</keyword>
<evidence type="ECO:0000256" key="6">
    <source>
        <dbReference type="ARBA" id="ARBA00023136"/>
    </source>
</evidence>
<evidence type="ECO:0000256" key="3">
    <source>
        <dbReference type="ARBA" id="ARBA00022692"/>
    </source>
</evidence>
<dbReference type="SUPFAM" id="SSF81321">
    <property type="entry name" value="Family A G protein-coupled receptor-like"/>
    <property type="match status" value="1"/>
</dbReference>
<dbReference type="Proteomes" id="UP000192578">
    <property type="component" value="Unassembled WGS sequence"/>
</dbReference>
<dbReference type="PRINTS" id="PR00237">
    <property type="entry name" value="GPCRRHODOPSN"/>
</dbReference>
<keyword evidence="7" id="KW-0675">Receptor</keyword>
<dbReference type="PROSITE" id="PS50262">
    <property type="entry name" value="G_PROTEIN_RECEP_F1_2"/>
    <property type="match status" value="1"/>
</dbReference>
<comment type="caution">
    <text evidence="12">The sequence shown here is derived from an EMBL/GenBank/DDBJ whole genome shotgun (WGS) entry which is preliminary data.</text>
</comment>
<dbReference type="EMBL" id="MTYJ01000061">
    <property type="protein sequence ID" value="OQV17367.1"/>
    <property type="molecule type" value="Genomic_DNA"/>
</dbReference>
<organism evidence="12 13">
    <name type="scientific">Hypsibius exemplaris</name>
    <name type="common">Freshwater tardigrade</name>
    <dbReference type="NCBI Taxonomy" id="2072580"/>
    <lineage>
        <taxon>Eukaryota</taxon>
        <taxon>Metazoa</taxon>
        <taxon>Ecdysozoa</taxon>
        <taxon>Tardigrada</taxon>
        <taxon>Eutardigrada</taxon>
        <taxon>Parachela</taxon>
        <taxon>Hypsibioidea</taxon>
        <taxon>Hypsibiidae</taxon>
        <taxon>Hypsibius</taxon>
    </lineage>
</organism>
<feature type="transmembrane region" description="Helical" evidence="10">
    <location>
        <begin position="23"/>
        <end position="47"/>
    </location>
</feature>
<feature type="domain" description="G-protein coupled receptors family 1 profile" evidence="11">
    <location>
        <begin position="39"/>
        <end position="324"/>
    </location>
</feature>
<evidence type="ECO:0000256" key="1">
    <source>
        <dbReference type="ARBA" id="ARBA00004651"/>
    </source>
</evidence>
<reference evidence="13" key="1">
    <citation type="submission" date="2017-01" db="EMBL/GenBank/DDBJ databases">
        <title>Comparative genomics of anhydrobiosis in the tardigrade Hypsibius dujardini.</title>
        <authorList>
            <person name="Yoshida Y."/>
            <person name="Koutsovoulos G."/>
            <person name="Laetsch D."/>
            <person name="Stevens L."/>
            <person name="Kumar S."/>
            <person name="Horikawa D."/>
            <person name="Ishino K."/>
            <person name="Komine S."/>
            <person name="Tomita M."/>
            <person name="Blaxter M."/>
            <person name="Arakawa K."/>
        </authorList>
    </citation>
    <scope>NUCLEOTIDE SEQUENCE [LARGE SCALE GENOMIC DNA]</scope>
    <source>
        <strain evidence="13">Z151</strain>
    </source>
</reference>
<dbReference type="GO" id="GO:0030425">
    <property type="term" value="C:dendrite"/>
    <property type="evidence" value="ECO:0007669"/>
    <property type="project" value="TreeGrafter"/>
</dbReference>
<dbReference type="GO" id="GO:0007268">
    <property type="term" value="P:chemical synaptic transmission"/>
    <property type="evidence" value="ECO:0007669"/>
    <property type="project" value="TreeGrafter"/>
</dbReference>
<keyword evidence="6 10" id="KW-0472">Membrane</keyword>
<dbReference type="GO" id="GO:0030594">
    <property type="term" value="F:neurotransmitter receptor activity"/>
    <property type="evidence" value="ECO:0007669"/>
    <property type="project" value="TreeGrafter"/>
</dbReference>
<dbReference type="InterPro" id="IPR000276">
    <property type="entry name" value="GPCR_Rhodpsn"/>
</dbReference>
<name>A0A1W0WQE1_HYPEX</name>
<dbReference type="CDD" id="cd00637">
    <property type="entry name" value="7tm_classA_rhodopsin-like"/>
    <property type="match status" value="1"/>
</dbReference>
<dbReference type="Gene3D" id="1.20.1070.10">
    <property type="entry name" value="Rhodopsin 7-helix transmembrane proteins"/>
    <property type="match status" value="1"/>
</dbReference>
<dbReference type="Pfam" id="PF00001">
    <property type="entry name" value="7tm_1"/>
    <property type="match status" value="1"/>
</dbReference>
<evidence type="ECO:0000313" key="12">
    <source>
        <dbReference type="EMBL" id="OQV17367.1"/>
    </source>
</evidence>
<keyword evidence="5" id="KW-0297">G-protein coupled receptor</keyword>
<dbReference type="GO" id="GO:0005886">
    <property type="term" value="C:plasma membrane"/>
    <property type="evidence" value="ECO:0007669"/>
    <property type="project" value="UniProtKB-SubCell"/>
</dbReference>
<feature type="transmembrane region" description="Helical" evidence="10">
    <location>
        <begin position="188"/>
        <end position="211"/>
    </location>
</feature>
<keyword evidence="8" id="KW-0807">Transducer</keyword>
<protein>
    <recommendedName>
        <fullName evidence="11">G-protein coupled receptors family 1 profile domain-containing protein</fullName>
    </recommendedName>
</protein>
<dbReference type="GO" id="GO:0045202">
    <property type="term" value="C:synapse"/>
    <property type="evidence" value="ECO:0007669"/>
    <property type="project" value="GOC"/>
</dbReference>
<feature type="transmembrane region" description="Helical" evidence="10">
    <location>
        <begin position="59"/>
        <end position="85"/>
    </location>
</feature>
<evidence type="ECO:0000256" key="10">
    <source>
        <dbReference type="SAM" id="Phobius"/>
    </source>
</evidence>
<evidence type="ECO:0000313" key="13">
    <source>
        <dbReference type="Proteomes" id="UP000192578"/>
    </source>
</evidence>
<dbReference type="InterPro" id="IPR017452">
    <property type="entry name" value="GPCR_Rhodpsn_7TM"/>
</dbReference>
<keyword evidence="3 10" id="KW-0812">Transmembrane</keyword>
<dbReference type="AlphaFoldDB" id="A0A1W0WQE1"/>